<evidence type="ECO:0000256" key="1">
    <source>
        <dbReference type="SAM" id="Phobius"/>
    </source>
</evidence>
<keyword evidence="1" id="KW-1133">Transmembrane helix</keyword>
<feature type="transmembrane region" description="Helical" evidence="1">
    <location>
        <begin position="197"/>
        <end position="220"/>
    </location>
</feature>
<dbReference type="EMBL" id="DSIY01000156">
    <property type="protein sequence ID" value="HEG91053.1"/>
    <property type="molecule type" value="Genomic_DNA"/>
</dbReference>
<keyword evidence="1" id="KW-0472">Membrane</keyword>
<feature type="transmembrane region" description="Helical" evidence="1">
    <location>
        <begin position="120"/>
        <end position="142"/>
    </location>
</feature>
<reference evidence="2" key="1">
    <citation type="journal article" date="2020" name="mSystems">
        <title>Genome- and Community-Level Interaction Insights into Carbon Utilization and Element Cycling Functions of Hydrothermarchaeota in Hydrothermal Sediment.</title>
        <authorList>
            <person name="Zhou Z."/>
            <person name="Liu Y."/>
            <person name="Xu W."/>
            <person name="Pan J."/>
            <person name="Luo Z.H."/>
            <person name="Li M."/>
        </authorList>
    </citation>
    <scope>NUCLEOTIDE SEQUENCE [LARGE SCALE GENOMIC DNA]</scope>
    <source>
        <strain evidence="2">SpSt-210</strain>
    </source>
</reference>
<evidence type="ECO:0000313" key="2">
    <source>
        <dbReference type="EMBL" id="HEG91053.1"/>
    </source>
</evidence>
<proteinExistence type="predicted"/>
<name>A0A831THA0_9BACT</name>
<dbReference type="PANTHER" id="PTHR36434">
    <property type="entry name" value="MEMBRANE PROTEASE YUGP-RELATED"/>
    <property type="match status" value="1"/>
</dbReference>
<dbReference type="AlphaFoldDB" id="A0A831THA0"/>
<keyword evidence="1" id="KW-0812">Transmembrane</keyword>
<dbReference type="PANTHER" id="PTHR36434:SF1">
    <property type="entry name" value="MEMBRANE PROTEASE YUGP-RELATED"/>
    <property type="match status" value="1"/>
</dbReference>
<dbReference type="Pfam" id="PF04298">
    <property type="entry name" value="Zn_peptidase_2"/>
    <property type="match status" value="1"/>
</dbReference>
<dbReference type="InterPro" id="IPR007395">
    <property type="entry name" value="Zn_peptidase_2"/>
</dbReference>
<sequence>MFYLDPMYLVFMAPALLLMLFAQWRVHSTFGKYRNVPNRQGLTGAQVARMILDANGLYDVPVELTPGELTDHYDPRQRVLRLSMPVYGGRSVAALGIAAHEAGHAIQHKVGYVPLQLRSALVPAATLGSNIGWIMILAGIVIGATGLAWLGIAFFSAGTLFALVTLPVEFNASSRAMQMLTTMGLVDRTEYEQNRQVLNAAALTYIAGFLAALLQLLYWVSLVTGMQRRD</sequence>
<protein>
    <submittedName>
        <fullName evidence="2">Zinc metallopeptidase</fullName>
    </submittedName>
</protein>
<organism evidence="2">
    <name type="scientific">Thermorudis peleae</name>
    <dbReference type="NCBI Taxonomy" id="1382356"/>
    <lineage>
        <taxon>Bacteria</taxon>
        <taxon>Pseudomonadati</taxon>
        <taxon>Thermomicrobiota</taxon>
        <taxon>Thermomicrobia</taxon>
        <taxon>Thermomicrobia incertae sedis</taxon>
        <taxon>Thermorudis</taxon>
    </lineage>
</organism>
<accession>A0A831THA0</accession>
<feature type="transmembrane region" description="Helical" evidence="1">
    <location>
        <begin position="148"/>
        <end position="170"/>
    </location>
</feature>
<comment type="caution">
    <text evidence="2">The sequence shown here is derived from an EMBL/GenBank/DDBJ whole genome shotgun (WGS) entry which is preliminary data.</text>
</comment>
<gene>
    <name evidence="2" type="ORF">ENP34_06390</name>
</gene>
<feature type="transmembrane region" description="Helical" evidence="1">
    <location>
        <begin position="6"/>
        <end position="24"/>
    </location>
</feature>